<dbReference type="EMBL" id="MN740992">
    <property type="protein sequence ID" value="QHU21697.1"/>
    <property type="molecule type" value="Genomic_DNA"/>
</dbReference>
<dbReference type="InterPro" id="IPR011051">
    <property type="entry name" value="RmlC_Cupin_sf"/>
</dbReference>
<accession>A0A6C0KYF1</accession>
<dbReference type="InterPro" id="IPR014710">
    <property type="entry name" value="RmlC-like_jellyroll"/>
</dbReference>
<organism evidence="1">
    <name type="scientific">viral metagenome</name>
    <dbReference type="NCBI Taxonomy" id="1070528"/>
    <lineage>
        <taxon>unclassified sequences</taxon>
        <taxon>metagenomes</taxon>
        <taxon>organismal metagenomes</taxon>
    </lineage>
</organism>
<name>A0A6C0KYF1_9ZZZZ</name>
<dbReference type="AlphaFoldDB" id="A0A6C0KYF1"/>
<dbReference type="SUPFAM" id="SSF51182">
    <property type="entry name" value="RmlC-like cupins"/>
    <property type="match status" value="1"/>
</dbReference>
<proteinExistence type="predicted"/>
<dbReference type="Gene3D" id="2.60.120.10">
    <property type="entry name" value="Jelly Rolls"/>
    <property type="match status" value="1"/>
</dbReference>
<evidence type="ECO:0000313" key="1">
    <source>
        <dbReference type="EMBL" id="QHU21697.1"/>
    </source>
</evidence>
<dbReference type="CDD" id="cd10548">
    <property type="entry name" value="cupin_CDO"/>
    <property type="match status" value="1"/>
</dbReference>
<sequence length="403" mass="45160">MSESEKHPVFRRFGPNFSENEVQFIVHGQGVVLFNYKGAGPCVFNIFNKDKSAGLKVEFAVGGVKVAGSVPLVDTNSTKGLSSDPGAYYWFSLDSQNQKLYAGVGEARLETVVYQYEFPKKTEENKAFLESLVSCTLGSYMKALRLLRDPVTLTVPMVVRATDDLTMSDVAAGTYLPSANLSTMNQKLYNCVSGRKFILDDADFPDFSKAIEHSIATPGLWCNTKLKEKSTEFSKDKPNPLETYLRITLGQNNGESPGIPYVMEIWPVGHYSPVHGHAGADAVIRVLYGNIHVRLFPFLSAEAIPFSYAEFKAGDITWISPTLNQVHQLTNLKTSKTTCITIQCYMYEEADKGHYDYFDYIDPNGATQQYEPDSDMDFVEFKALMKREWLQASFFRRLGLCLT</sequence>
<reference evidence="1" key="1">
    <citation type="journal article" date="2020" name="Nature">
        <title>Giant virus diversity and host interactions through global metagenomics.</title>
        <authorList>
            <person name="Schulz F."/>
            <person name="Roux S."/>
            <person name="Paez-Espino D."/>
            <person name="Jungbluth S."/>
            <person name="Walsh D.A."/>
            <person name="Denef V.J."/>
            <person name="McMahon K.D."/>
            <person name="Konstantinidis K.T."/>
            <person name="Eloe-Fadrosh E.A."/>
            <person name="Kyrpides N.C."/>
            <person name="Woyke T."/>
        </authorList>
    </citation>
    <scope>NUCLEOTIDE SEQUENCE</scope>
    <source>
        <strain evidence="1">GVMAG-S-3300013286-35</strain>
    </source>
</reference>
<evidence type="ECO:0008006" key="2">
    <source>
        <dbReference type="Google" id="ProtNLM"/>
    </source>
</evidence>
<protein>
    <recommendedName>
        <fullName evidence="2">Cysteine dioxygenase</fullName>
    </recommendedName>
</protein>